<dbReference type="EMBL" id="CM000586">
    <property type="protein sequence ID" value="EWG52404.1"/>
    <property type="molecule type" value="Genomic_DNA"/>
</dbReference>
<keyword evidence="2" id="KW-1185">Reference proteome</keyword>
<accession>W7MX73</accession>
<protein>
    <submittedName>
        <fullName evidence="1">Uncharacterized protein</fullName>
    </submittedName>
</protein>
<dbReference type="AlphaFoldDB" id="W7MX73"/>
<sequence length="63" mass="7293">MDQYGCLRSPMSSVLVTMIGDDCCTTLRYSDIFQQHELRVSRTDDRSRSNVAWQLHHCSFGHT</sequence>
<proteinExistence type="predicted"/>
<organism evidence="1 2">
    <name type="scientific">Gibberella moniliformis (strain M3125 / FGSC 7600)</name>
    <name type="common">Maize ear and stalk rot fungus</name>
    <name type="synonym">Fusarium verticillioides</name>
    <dbReference type="NCBI Taxonomy" id="334819"/>
    <lineage>
        <taxon>Eukaryota</taxon>
        <taxon>Fungi</taxon>
        <taxon>Dikarya</taxon>
        <taxon>Ascomycota</taxon>
        <taxon>Pezizomycotina</taxon>
        <taxon>Sordariomycetes</taxon>
        <taxon>Hypocreomycetidae</taxon>
        <taxon>Hypocreales</taxon>
        <taxon>Nectriaceae</taxon>
        <taxon>Fusarium</taxon>
        <taxon>Fusarium fujikuroi species complex</taxon>
    </lineage>
</organism>
<dbReference type="RefSeq" id="XP_018758595.1">
    <property type="nucleotide sequence ID" value="XM_018900336.1"/>
</dbReference>
<evidence type="ECO:0000313" key="1">
    <source>
        <dbReference type="EMBL" id="EWG52404.1"/>
    </source>
</evidence>
<dbReference type="EMBL" id="DS022257">
    <property type="protein sequence ID" value="EWG52404.1"/>
    <property type="molecule type" value="Genomic_DNA"/>
</dbReference>
<dbReference type="HOGENOM" id="CLU_2885960_0_0_1"/>
<dbReference type="Proteomes" id="UP000009096">
    <property type="component" value="Chromosome 9"/>
</dbReference>
<dbReference type="VEuPathDB" id="FungiDB:FVEG_11165"/>
<evidence type="ECO:0000313" key="2">
    <source>
        <dbReference type="Proteomes" id="UP000009096"/>
    </source>
</evidence>
<reference evidence="1 2" key="1">
    <citation type="journal article" date="2010" name="Nature">
        <title>Comparative genomics reveals mobile pathogenicity chromosomes in Fusarium.</title>
        <authorList>
            <person name="Ma L.J."/>
            <person name="van der Does H.C."/>
            <person name="Borkovich K.A."/>
            <person name="Coleman J.J."/>
            <person name="Daboussi M.J."/>
            <person name="Di Pietro A."/>
            <person name="Dufresne M."/>
            <person name="Freitag M."/>
            <person name="Grabherr M."/>
            <person name="Henrissat B."/>
            <person name="Houterman P.M."/>
            <person name="Kang S."/>
            <person name="Shim W.B."/>
            <person name="Woloshuk C."/>
            <person name="Xie X."/>
            <person name="Xu J.R."/>
            <person name="Antoniw J."/>
            <person name="Baker S.E."/>
            <person name="Bluhm B.H."/>
            <person name="Breakspear A."/>
            <person name="Brown D.W."/>
            <person name="Butchko R.A."/>
            <person name="Chapman S."/>
            <person name="Coulson R."/>
            <person name="Coutinho P.M."/>
            <person name="Danchin E.G."/>
            <person name="Diener A."/>
            <person name="Gale L.R."/>
            <person name="Gardiner D.M."/>
            <person name="Goff S."/>
            <person name="Hammond-Kosack K.E."/>
            <person name="Hilburn K."/>
            <person name="Hua-Van A."/>
            <person name="Jonkers W."/>
            <person name="Kazan K."/>
            <person name="Kodira C.D."/>
            <person name="Koehrsen M."/>
            <person name="Kumar L."/>
            <person name="Lee Y.H."/>
            <person name="Li L."/>
            <person name="Manners J.M."/>
            <person name="Miranda-Saavedra D."/>
            <person name="Mukherjee M."/>
            <person name="Park G."/>
            <person name="Park J."/>
            <person name="Park S.Y."/>
            <person name="Proctor R.H."/>
            <person name="Regev A."/>
            <person name="Ruiz-Roldan M.C."/>
            <person name="Sain D."/>
            <person name="Sakthikumar S."/>
            <person name="Sykes S."/>
            <person name="Schwartz D.C."/>
            <person name="Turgeon B.G."/>
            <person name="Wapinski I."/>
            <person name="Yoder O."/>
            <person name="Young S."/>
            <person name="Zeng Q."/>
            <person name="Zhou S."/>
            <person name="Galagan J."/>
            <person name="Cuomo C.A."/>
            <person name="Kistler H.C."/>
            <person name="Rep M."/>
        </authorList>
    </citation>
    <scope>NUCLEOTIDE SEQUENCE [LARGE SCALE GENOMIC DNA]</scope>
    <source>
        <strain evidence="2">M3125 / FGSC 7600</strain>
    </source>
</reference>
<dbReference type="KEGG" id="fvr:FVEG_11165"/>
<gene>
    <name evidence="1" type="ORF">FVEG_11165</name>
</gene>
<name>W7MX73_GIBM7</name>
<dbReference type="GeneID" id="30068699"/>